<dbReference type="AlphaFoldDB" id="A0A1Y1ZXB2"/>
<feature type="non-terminal residue" evidence="2">
    <location>
        <position position="122"/>
    </location>
</feature>
<feature type="chain" id="PRO_5012463339" evidence="1">
    <location>
        <begin position="20"/>
        <end position="122"/>
    </location>
</feature>
<dbReference type="Proteomes" id="UP000193144">
    <property type="component" value="Unassembled WGS sequence"/>
</dbReference>
<reference evidence="2 3" key="1">
    <citation type="submission" date="2016-07" db="EMBL/GenBank/DDBJ databases">
        <title>Pervasive Adenine N6-methylation of Active Genes in Fungi.</title>
        <authorList>
            <consortium name="DOE Joint Genome Institute"/>
            <person name="Mondo S.J."/>
            <person name="Dannebaum R.O."/>
            <person name="Kuo R.C."/>
            <person name="Labutti K."/>
            <person name="Haridas S."/>
            <person name="Kuo A."/>
            <person name="Salamov A."/>
            <person name="Ahrendt S.R."/>
            <person name="Lipzen A."/>
            <person name="Sullivan W."/>
            <person name="Andreopoulos W.B."/>
            <person name="Clum A."/>
            <person name="Lindquist E."/>
            <person name="Daum C."/>
            <person name="Ramamoorthy G.K."/>
            <person name="Gryganskyi A."/>
            <person name="Culley D."/>
            <person name="Magnuson J.K."/>
            <person name="James T.Y."/>
            <person name="O'Malley M.A."/>
            <person name="Stajich J.E."/>
            <person name="Spatafora J.W."/>
            <person name="Visel A."/>
            <person name="Grigoriev I.V."/>
        </authorList>
    </citation>
    <scope>NUCLEOTIDE SEQUENCE [LARGE SCALE GENOMIC DNA]</scope>
    <source>
        <strain evidence="2 3">CBS 115471</strain>
    </source>
</reference>
<comment type="caution">
    <text evidence="2">The sequence shown here is derived from an EMBL/GenBank/DDBJ whole genome shotgun (WGS) entry which is preliminary data.</text>
</comment>
<accession>A0A1Y1ZXB2</accession>
<evidence type="ECO:0000313" key="3">
    <source>
        <dbReference type="Proteomes" id="UP000193144"/>
    </source>
</evidence>
<sequence length="122" mass="13752">MLAPSTHFLFEMIVWVANAQHSMSSYRKCVWRALAERKRAVRAKPAVSNRTASFVRETRKGSWILEGLAGVIVIDAWKRSQLDLVLGIQVLRLALCHAVVQPIFQRHLGKPSAFVSFPITVL</sequence>
<name>A0A1Y1ZXB2_9PLEO</name>
<keyword evidence="3" id="KW-1185">Reference proteome</keyword>
<organism evidence="2 3">
    <name type="scientific">Clohesyomyces aquaticus</name>
    <dbReference type="NCBI Taxonomy" id="1231657"/>
    <lineage>
        <taxon>Eukaryota</taxon>
        <taxon>Fungi</taxon>
        <taxon>Dikarya</taxon>
        <taxon>Ascomycota</taxon>
        <taxon>Pezizomycotina</taxon>
        <taxon>Dothideomycetes</taxon>
        <taxon>Pleosporomycetidae</taxon>
        <taxon>Pleosporales</taxon>
        <taxon>Lindgomycetaceae</taxon>
        <taxon>Clohesyomyces</taxon>
    </lineage>
</organism>
<feature type="signal peptide" evidence="1">
    <location>
        <begin position="1"/>
        <end position="19"/>
    </location>
</feature>
<proteinExistence type="predicted"/>
<dbReference type="EMBL" id="MCFA01000029">
    <property type="protein sequence ID" value="ORY14891.1"/>
    <property type="molecule type" value="Genomic_DNA"/>
</dbReference>
<protein>
    <submittedName>
        <fullName evidence="2">Uncharacterized protein</fullName>
    </submittedName>
</protein>
<evidence type="ECO:0000256" key="1">
    <source>
        <dbReference type="SAM" id="SignalP"/>
    </source>
</evidence>
<gene>
    <name evidence="2" type="ORF">BCR34DRAFT_559638</name>
</gene>
<evidence type="ECO:0000313" key="2">
    <source>
        <dbReference type="EMBL" id="ORY14891.1"/>
    </source>
</evidence>
<keyword evidence="1" id="KW-0732">Signal</keyword>